<evidence type="ECO:0000313" key="1">
    <source>
        <dbReference type="EMBL" id="GHF43847.1"/>
    </source>
</evidence>
<organism evidence="2 3">
    <name type="scientific">Deinococcus metalli</name>
    <dbReference type="NCBI Taxonomy" id="1141878"/>
    <lineage>
        <taxon>Bacteria</taxon>
        <taxon>Thermotogati</taxon>
        <taxon>Deinococcota</taxon>
        <taxon>Deinococci</taxon>
        <taxon>Deinococcales</taxon>
        <taxon>Deinococcaceae</taxon>
        <taxon>Deinococcus</taxon>
    </lineage>
</organism>
<dbReference type="Proteomes" id="UP000539473">
    <property type="component" value="Unassembled WGS sequence"/>
</dbReference>
<reference evidence="1" key="1">
    <citation type="journal article" date="2014" name="Int. J. Syst. Evol. Microbiol.">
        <title>Complete genome of a new Firmicutes species belonging to the dominant human colonic microbiota ('Ruminococcus bicirculans') reveals two chromosomes and a selective capacity to utilize plant glucans.</title>
        <authorList>
            <consortium name="NISC Comparative Sequencing Program"/>
            <person name="Wegmann U."/>
            <person name="Louis P."/>
            <person name="Goesmann A."/>
            <person name="Henrissat B."/>
            <person name="Duncan S.H."/>
            <person name="Flint H.J."/>
        </authorList>
    </citation>
    <scope>NUCLEOTIDE SEQUENCE</scope>
    <source>
        <strain evidence="1">CGMCC 1.18437</strain>
    </source>
</reference>
<protein>
    <submittedName>
        <fullName evidence="2">Uncharacterized protein</fullName>
    </submittedName>
</protein>
<dbReference type="AlphaFoldDB" id="A0A7W8KG30"/>
<reference evidence="1" key="4">
    <citation type="submission" date="2024-05" db="EMBL/GenBank/DDBJ databases">
        <authorList>
            <person name="Sun Q."/>
            <person name="Zhou Y."/>
        </authorList>
    </citation>
    <scope>NUCLEOTIDE SEQUENCE</scope>
    <source>
        <strain evidence="1">CGMCC 1.18437</strain>
    </source>
</reference>
<dbReference type="Proteomes" id="UP000619376">
    <property type="component" value="Unassembled WGS sequence"/>
</dbReference>
<gene>
    <name evidence="1" type="ORF">GCM10017781_20380</name>
    <name evidence="2" type="ORF">HNQ07_001927</name>
</gene>
<reference evidence="2 3" key="3">
    <citation type="submission" date="2020-08" db="EMBL/GenBank/DDBJ databases">
        <title>Genomic Encyclopedia of Type Strains, Phase IV (KMG-IV): sequencing the most valuable type-strain genomes for metagenomic binning, comparative biology and taxonomic classification.</title>
        <authorList>
            <person name="Goeker M."/>
        </authorList>
    </citation>
    <scope>NUCLEOTIDE SEQUENCE [LARGE SCALE GENOMIC DNA]</scope>
    <source>
        <strain evidence="2 3">DSM 27521</strain>
    </source>
</reference>
<evidence type="ECO:0000313" key="3">
    <source>
        <dbReference type="Proteomes" id="UP000539473"/>
    </source>
</evidence>
<comment type="caution">
    <text evidence="2">The sequence shown here is derived from an EMBL/GenBank/DDBJ whole genome shotgun (WGS) entry which is preliminary data.</text>
</comment>
<reference evidence="4" key="2">
    <citation type="journal article" date="2019" name="Int. J. Syst. Evol. Microbiol.">
        <title>The Global Catalogue of Microorganisms (GCM) 10K type strain sequencing project: providing services to taxonomists for standard genome sequencing and annotation.</title>
        <authorList>
            <consortium name="The Broad Institute Genomics Platform"/>
            <consortium name="The Broad Institute Genome Sequencing Center for Infectious Disease"/>
            <person name="Wu L."/>
            <person name="Ma J."/>
        </authorList>
    </citation>
    <scope>NUCLEOTIDE SEQUENCE [LARGE SCALE GENOMIC DNA]</scope>
    <source>
        <strain evidence="4">CGMCC 1.18437</strain>
    </source>
</reference>
<name>A0A7W8KG30_9DEIO</name>
<accession>A0A7W8KG30</accession>
<sequence>MALKQERFSFPSSAFITAFLDMHKVEWACYLDEEQGEYYLRAEHAHWTVQTPPAPTVTHDMGMQFLELVRNRLGTRP</sequence>
<dbReference type="EMBL" id="BNAJ01000004">
    <property type="protein sequence ID" value="GHF43847.1"/>
    <property type="molecule type" value="Genomic_DNA"/>
</dbReference>
<proteinExistence type="predicted"/>
<evidence type="ECO:0000313" key="4">
    <source>
        <dbReference type="Proteomes" id="UP000619376"/>
    </source>
</evidence>
<keyword evidence="4" id="KW-1185">Reference proteome</keyword>
<evidence type="ECO:0000313" key="2">
    <source>
        <dbReference type="EMBL" id="MBB5376463.1"/>
    </source>
</evidence>
<dbReference type="RefSeq" id="WP_184111100.1">
    <property type="nucleotide sequence ID" value="NZ_BNAJ01000004.1"/>
</dbReference>
<dbReference type="EMBL" id="JACHFK010000004">
    <property type="protein sequence ID" value="MBB5376463.1"/>
    <property type="molecule type" value="Genomic_DNA"/>
</dbReference>